<keyword evidence="4" id="KW-1185">Reference proteome</keyword>
<dbReference type="AlphaFoldDB" id="A0AAD9PS48"/>
<name>A0AAD9PS48_ACRCE</name>
<dbReference type="Pfam" id="PF08238">
    <property type="entry name" value="Sel1"/>
    <property type="match status" value="1"/>
</dbReference>
<sequence length="184" mass="21102">MHTVVDLMAERKEDEVRKRSKETPSWAPGGSDYDPNLPYGPKVYLARRKKPDPWWVTTIEVCVVVGVLLFFVYMYYCMDHLHFHVLNAYANVGVSHAQHHVAHKYLNGKGVAKDEKMAFYWFREAANNGHGHGAYNLVAGHLQGYDTDVEEHEVEPLLKMAADKGVHQAKKALKDLYPHKYKQP</sequence>
<organism evidence="3 4">
    <name type="scientific">Acropora cervicornis</name>
    <name type="common">Staghorn coral</name>
    <dbReference type="NCBI Taxonomy" id="6130"/>
    <lineage>
        <taxon>Eukaryota</taxon>
        <taxon>Metazoa</taxon>
        <taxon>Cnidaria</taxon>
        <taxon>Anthozoa</taxon>
        <taxon>Hexacorallia</taxon>
        <taxon>Scleractinia</taxon>
        <taxon>Astrocoeniina</taxon>
        <taxon>Acroporidae</taxon>
        <taxon>Acropora</taxon>
    </lineage>
</organism>
<dbReference type="InterPro" id="IPR006597">
    <property type="entry name" value="Sel1-like"/>
</dbReference>
<evidence type="ECO:0000313" key="3">
    <source>
        <dbReference type="EMBL" id="KAK2548055.1"/>
    </source>
</evidence>
<dbReference type="SUPFAM" id="SSF81901">
    <property type="entry name" value="HCP-like"/>
    <property type="match status" value="1"/>
</dbReference>
<reference evidence="3" key="1">
    <citation type="journal article" date="2023" name="G3 (Bethesda)">
        <title>Whole genome assembly and annotation of the endangered Caribbean coral Acropora cervicornis.</title>
        <authorList>
            <person name="Selwyn J.D."/>
            <person name="Vollmer S.V."/>
        </authorList>
    </citation>
    <scope>NUCLEOTIDE SEQUENCE</scope>
    <source>
        <strain evidence="3">K2</strain>
    </source>
</reference>
<evidence type="ECO:0000256" key="2">
    <source>
        <dbReference type="SAM" id="Phobius"/>
    </source>
</evidence>
<keyword evidence="2" id="KW-0812">Transmembrane</keyword>
<keyword evidence="2" id="KW-0472">Membrane</keyword>
<dbReference type="InterPro" id="IPR011990">
    <property type="entry name" value="TPR-like_helical_dom_sf"/>
</dbReference>
<feature type="transmembrane region" description="Helical" evidence="2">
    <location>
        <begin position="54"/>
        <end position="76"/>
    </location>
</feature>
<dbReference type="EMBL" id="JARQWQ010000157">
    <property type="protein sequence ID" value="KAK2548055.1"/>
    <property type="molecule type" value="Genomic_DNA"/>
</dbReference>
<feature type="region of interest" description="Disordered" evidence="1">
    <location>
        <begin position="11"/>
        <end position="33"/>
    </location>
</feature>
<accession>A0AAD9PS48</accession>
<comment type="caution">
    <text evidence="3">The sequence shown here is derived from an EMBL/GenBank/DDBJ whole genome shotgun (WGS) entry which is preliminary data.</text>
</comment>
<gene>
    <name evidence="3" type="ORF">P5673_031821</name>
</gene>
<keyword evidence="2" id="KW-1133">Transmembrane helix</keyword>
<dbReference type="SMART" id="SM00671">
    <property type="entry name" value="SEL1"/>
    <property type="match status" value="1"/>
</dbReference>
<proteinExistence type="predicted"/>
<evidence type="ECO:0000313" key="4">
    <source>
        <dbReference type="Proteomes" id="UP001249851"/>
    </source>
</evidence>
<dbReference type="Gene3D" id="1.25.40.10">
    <property type="entry name" value="Tetratricopeptide repeat domain"/>
    <property type="match status" value="1"/>
</dbReference>
<reference evidence="3" key="2">
    <citation type="journal article" date="2023" name="Science">
        <title>Genomic signatures of disease resistance in endangered staghorn corals.</title>
        <authorList>
            <person name="Vollmer S.V."/>
            <person name="Selwyn J.D."/>
            <person name="Despard B.A."/>
            <person name="Roesel C.L."/>
        </authorList>
    </citation>
    <scope>NUCLEOTIDE SEQUENCE</scope>
    <source>
        <strain evidence="3">K2</strain>
    </source>
</reference>
<evidence type="ECO:0000256" key="1">
    <source>
        <dbReference type="SAM" id="MobiDB-lite"/>
    </source>
</evidence>
<dbReference type="Proteomes" id="UP001249851">
    <property type="component" value="Unassembled WGS sequence"/>
</dbReference>
<protein>
    <submittedName>
        <fullName evidence="3">Uncharacterized protein</fullName>
    </submittedName>
</protein>